<dbReference type="Proteomes" id="UP000190150">
    <property type="component" value="Unassembled WGS sequence"/>
</dbReference>
<evidence type="ECO:0000313" key="1">
    <source>
        <dbReference type="EMBL" id="SKB82361.1"/>
    </source>
</evidence>
<name>A0A1T5EEJ5_9SPHI</name>
<accession>A0A1T5EEJ5</accession>
<sequence length="60" mass="6605">MLNEALVSSGLELLEDTTKQLISLKESADTNAIIELALWQSILITYGKCFTENKAGFSKL</sequence>
<organism evidence="1 2">
    <name type="scientific">Sphingobacterium nematocida</name>
    <dbReference type="NCBI Taxonomy" id="1513896"/>
    <lineage>
        <taxon>Bacteria</taxon>
        <taxon>Pseudomonadati</taxon>
        <taxon>Bacteroidota</taxon>
        <taxon>Sphingobacteriia</taxon>
        <taxon>Sphingobacteriales</taxon>
        <taxon>Sphingobacteriaceae</taxon>
        <taxon>Sphingobacterium</taxon>
    </lineage>
</organism>
<gene>
    <name evidence="1" type="ORF">SAMN05660841_02516</name>
</gene>
<keyword evidence="2" id="KW-1185">Reference proteome</keyword>
<protein>
    <submittedName>
        <fullName evidence="1">Uncharacterized protein</fullName>
    </submittedName>
</protein>
<evidence type="ECO:0000313" key="2">
    <source>
        <dbReference type="Proteomes" id="UP000190150"/>
    </source>
</evidence>
<reference evidence="2" key="1">
    <citation type="submission" date="2017-02" db="EMBL/GenBank/DDBJ databases">
        <authorList>
            <person name="Varghese N."/>
            <person name="Submissions S."/>
        </authorList>
    </citation>
    <scope>NUCLEOTIDE SEQUENCE [LARGE SCALE GENOMIC DNA]</scope>
    <source>
        <strain evidence="2">DSM 24091</strain>
    </source>
</reference>
<dbReference type="EMBL" id="FUZF01000011">
    <property type="protein sequence ID" value="SKB82361.1"/>
    <property type="molecule type" value="Genomic_DNA"/>
</dbReference>
<dbReference type="AlphaFoldDB" id="A0A1T5EEJ5"/>
<proteinExistence type="predicted"/>